<feature type="non-terminal residue" evidence="1">
    <location>
        <position position="1"/>
    </location>
</feature>
<reference evidence="1" key="1">
    <citation type="submission" date="2013-12" db="EMBL/GenBank/DDBJ databases">
        <title>A Varibaculum cambriense genome reconstructed from a premature infant gut community with otherwise low bacterial novelty that shifts toward anaerobic metabolism during the third week of life.</title>
        <authorList>
            <person name="Brown C.T."/>
            <person name="Sharon I."/>
            <person name="Thomas B.C."/>
            <person name="Castelle C.J."/>
            <person name="Morowitz M.J."/>
            <person name="Banfield J.F."/>
        </authorList>
    </citation>
    <scope>NUCLEOTIDE SEQUENCE</scope>
</reference>
<dbReference type="AlphaFoldDB" id="W1X952"/>
<protein>
    <recommendedName>
        <fullName evidence="2">1-acyl-sn-glycerol-3-phosphate acyltransferase</fullName>
    </recommendedName>
</protein>
<sequence>RILPVVYVGPMSLKGLAKGERVDMDFGQPIDISDIKKMNDEGVEEVACRIQTEFDRLDAEVAALEVKKNP</sequence>
<gene>
    <name evidence="1" type="ORF">Q604_UNBC17282G0001</name>
</gene>
<dbReference type="SUPFAM" id="SSF69593">
    <property type="entry name" value="Glycerol-3-phosphate (1)-acyltransferase"/>
    <property type="match status" value="1"/>
</dbReference>
<name>W1X952_9ZZZZ</name>
<proteinExistence type="predicted"/>
<feature type="non-terminal residue" evidence="1">
    <location>
        <position position="70"/>
    </location>
</feature>
<evidence type="ECO:0008006" key="2">
    <source>
        <dbReference type="Google" id="ProtNLM"/>
    </source>
</evidence>
<accession>W1X952</accession>
<evidence type="ECO:0000313" key="1">
    <source>
        <dbReference type="EMBL" id="ETJ26676.1"/>
    </source>
</evidence>
<comment type="caution">
    <text evidence="1">The sequence shown here is derived from an EMBL/GenBank/DDBJ whole genome shotgun (WGS) entry which is preliminary data.</text>
</comment>
<organism evidence="1">
    <name type="scientific">human gut metagenome</name>
    <dbReference type="NCBI Taxonomy" id="408170"/>
    <lineage>
        <taxon>unclassified sequences</taxon>
        <taxon>metagenomes</taxon>
        <taxon>organismal metagenomes</taxon>
    </lineage>
</organism>
<dbReference type="EMBL" id="AZMM01017282">
    <property type="protein sequence ID" value="ETJ26676.1"/>
    <property type="molecule type" value="Genomic_DNA"/>
</dbReference>